<evidence type="ECO:0000313" key="2">
    <source>
        <dbReference type="Proteomes" id="UP001065298"/>
    </source>
</evidence>
<comment type="caution">
    <text evidence="1">The sequence shown here is derived from an EMBL/GenBank/DDBJ whole genome shotgun (WGS) entry which is preliminary data.</text>
</comment>
<accession>A0ACC0QX29</accession>
<organism evidence="1 2">
    <name type="scientific">Fusarium keratoplasticum</name>
    <dbReference type="NCBI Taxonomy" id="1328300"/>
    <lineage>
        <taxon>Eukaryota</taxon>
        <taxon>Fungi</taxon>
        <taxon>Dikarya</taxon>
        <taxon>Ascomycota</taxon>
        <taxon>Pezizomycotina</taxon>
        <taxon>Sordariomycetes</taxon>
        <taxon>Hypocreomycetidae</taxon>
        <taxon>Hypocreales</taxon>
        <taxon>Nectriaceae</taxon>
        <taxon>Fusarium</taxon>
        <taxon>Fusarium solani species complex</taxon>
    </lineage>
</organism>
<sequence>MADWGQTDQGGSSQWNTGGQDEWDTGKQDTNNFGNDGGFDNGGFANGDGFDNGGFENGDGAENGHANDNDKCFGCGETGHRRAECPNPQEMACRYCKQPGHMVKDCPDKPPMVCENCGEEGHMRKNCENARKINRDHIADVSLEEALNKIKQAVAERDVDDAKEGVQEYIKATNGEATYRDVQTALIEKDIGLWLIASEKPLLQVFANMDLQGNIGKKYTVSYRFTEKADRPREVEGWPKDRDELLSRLDDAGEVVDKGIPLCSNCKELGHISKYCTQEKAERTDAPKISCYNCGGEGHRVRDCPEPRVDKFACKNCGQSGHKASDCEEPPNPANVECRKCNEVGHFAKDCPQGGGRACRNCGEEGHMAKECDKPRDMSSVTCRNCDKPGHYSRECPEPKDWSKVQCSNCQQMGHTKVRCKEPPADEMDGGNFGDADNDAGWASAGGQTSGDHKIADDGWTVAPAASTADASVW</sequence>
<dbReference type="EMBL" id="CM046507">
    <property type="protein sequence ID" value="KAI8669314.1"/>
    <property type="molecule type" value="Genomic_DNA"/>
</dbReference>
<name>A0ACC0QX29_9HYPO</name>
<proteinExistence type="predicted"/>
<gene>
    <name evidence="1" type="ORF">NCS57_00746100</name>
</gene>
<protein>
    <submittedName>
        <fullName evidence="1">Uncharacterized protein</fullName>
    </submittedName>
</protein>
<dbReference type="Proteomes" id="UP001065298">
    <property type="component" value="Chromosome 5"/>
</dbReference>
<keyword evidence="2" id="KW-1185">Reference proteome</keyword>
<evidence type="ECO:0000313" key="1">
    <source>
        <dbReference type="EMBL" id="KAI8669314.1"/>
    </source>
</evidence>
<reference evidence="1" key="1">
    <citation type="submission" date="2022-06" db="EMBL/GenBank/DDBJ databases">
        <title>Fusarium solani species complex genomes reveal bases of compartmentalisation and animal pathogenesis.</title>
        <authorList>
            <person name="Tsai I.J."/>
        </authorList>
    </citation>
    <scope>NUCLEOTIDE SEQUENCE</scope>
    <source>
        <strain evidence="1">Fu6.1</strain>
    </source>
</reference>